<feature type="transmembrane region" description="Helical" evidence="6">
    <location>
        <begin position="146"/>
        <end position="166"/>
    </location>
</feature>
<dbReference type="GO" id="GO:0005886">
    <property type="term" value="C:plasma membrane"/>
    <property type="evidence" value="ECO:0007669"/>
    <property type="project" value="UniProtKB-SubCell"/>
</dbReference>
<dbReference type="EMBL" id="BMGR01000002">
    <property type="protein sequence ID" value="GGF92983.1"/>
    <property type="molecule type" value="Genomic_DNA"/>
</dbReference>
<evidence type="ECO:0000256" key="2">
    <source>
        <dbReference type="ARBA" id="ARBA00022475"/>
    </source>
</evidence>
<organism evidence="8 9">
    <name type="scientific">Paenibacillus abyssi</name>
    <dbReference type="NCBI Taxonomy" id="1340531"/>
    <lineage>
        <taxon>Bacteria</taxon>
        <taxon>Bacillati</taxon>
        <taxon>Bacillota</taxon>
        <taxon>Bacilli</taxon>
        <taxon>Bacillales</taxon>
        <taxon>Paenibacillaceae</taxon>
        <taxon>Paenibacillus</taxon>
    </lineage>
</organism>
<proteinExistence type="inferred from homology"/>
<comment type="caution">
    <text evidence="8">The sequence shown here is derived from an EMBL/GenBank/DDBJ whole genome shotgun (WGS) entry which is preliminary data.</text>
</comment>
<dbReference type="AlphaFoldDB" id="A0A917CP13"/>
<keyword evidence="3 6" id="KW-0812">Transmembrane</keyword>
<feature type="transmembrane region" description="Helical" evidence="6">
    <location>
        <begin position="35"/>
        <end position="60"/>
    </location>
</feature>
<feature type="transmembrane region" description="Helical" evidence="6">
    <location>
        <begin position="178"/>
        <end position="196"/>
    </location>
</feature>
<keyword evidence="2 6" id="KW-1003">Cell membrane</keyword>
<gene>
    <name evidence="8" type="primary">yqeD</name>
    <name evidence="8" type="ORF">GCM10010916_07920</name>
</gene>
<evidence type="ECO:0000256" key="6">
    <source>
        <dbReference type="RuleBase" id="RU366058"/>
    </source>
</evidence>
<feature type="transmembrane region" description="Helical" evidence="6">
    <location>
        <begin position="117"/>
        <end position="139"/>
    </location>
</feature>
<name>A0A917CP13_9BACL</name>
<sequence>MLKKLSIAVLYLGIAYVIYVNGDALLTWFREDNNVILVMVMATLMALFPVIPYPIVGGVIGAAFGPVLGGSLTWVGSSAASILMFLFVRYGYQQWAIKLLHRYSSVGKLTEMFERNAFLTILFSRLIPIIPSIVVNVYSAVSRVSFGVYAVASLLGKVPSMLLFAVVGDSLMTEPGNMLISIAIYGGFLLVTLSIYSRWKKNKALSS</sequence>
<evidence type="ECO:0000313" key="9">
    <source>
        <dbReference type="Proteomes" id="UP000644756"/>
    </source>
</evidence>
<feature type="transmembrane region" description="Helical" evidence="6">
    <location>
        <begin position="72"/>
        <end position="92"/>
    </location>
</feature>
<evidence type="ECO:0000313" key="8">
    <source>
        <dbReference type="EMBL" id="GGF92983.1"/>
    </source>
</evidence>
<evidence type="ECO:0000259" key="7">
    <source>
        <dbReference type="Pfam" id="PF09335"/>
    </source>
</evidence>
<keyword evidence="9" id="KW-1185">Reference proteome</keyword>
<dbReference type="InterPro" id="IPR032816">
    <property type="entry name" value="VTT_dom"/>
</dbReference>
<dbReference type="Pfam" id="PF09335">
    <property type="entry name" value="VTT_dom"/>
    <property type="match status" value="1"/>
</dbReference>
<dbReference type="Proteomes" id="UP000644756">
    <property type="component" value="Unassembled WGS sequence"/>
</dbReference>
<evidence type="ECO:0000256" key="4">
    <source>
        <dbReference type="ARBA" id="ARBA00022989"/>
    </source>
</evidence>
<evidence type="ECO:0000256" key="5">
    <source>
        <dbReference type="ARBA" id="ARBA00023136"/>
    </source>
</evidence>
<accession>A0A917CP13</accession>
<evidence type="ECO:0000256" key="1">
    <source>
        <dbReference type="ARBA" id="ARBA00004651"/>
    </source>
</evidence>
<comment type="subcellular location">
    <subcellularLocation>
        <location evidence="1 6">Cell membrane</location>
        <topology evidence="1 6">Multi-pass membrane protein</topology>
    </subcellularLocation>
</comment>
<dbReference type="PANTHER" id="PTHR12677:SF59">
    <property type="entry name" value="GOLGI APPARATUS MEMBRANE PROTEIN TVP38-RELATED"/>
    <property type="match status" value="1"/>
</dbReference>
<dbReference type="PANTHER" id="PTHR12677">
    <property type="entry name" value="GOLGI APPARATUS MEMBRANE PROTEIN TVP38-RELATED"/>
    <property type="match status" value="1"/>
</dbReference>
<keyword evidence="4 6" id="KW-1133">Transmembrane helix</keyword>
<dbReference type="InterPro" id="IPR015414">
    <property type="entry name" value="TMEM64"/>
</dbReference>
<protein>
    <recommendedName>
        <fullName evidence="6">TVP38/TMEM64 family membrane protein</fullName>
    </recommendedName>
</protein>
<comment type="similarity">
    <text evidence="6">Belongs to the TVP38/TMEM64 family.</text>
</comment>
<evidence type="ECO:0000256" key="3">
    <source>
        <dbReference type="ARBA" id="ARBA00022692"/>
    </source>
</evidence>
<reference evidence="8" key="2">
    <citation type="submission" date="2020-09" db="EMBL/GenBank/DDBJ databases">
        <authorList>
            <person name="Sun Q."/>
            <person name="Zhou Y."/>
        </authorList>
    </citation>
    <scope>NUCLEOTIDE SEQUENCE</scope>
    <source>
        <strain evidence="8">CGMCC 1.12987</strain>
    </source>
</reference>
<feature type="domain" description="VTT" evidence="7">
    <location>
        <begin position="52"/>
        <end position="169"/>
    </location>
</feature>
<dbReference type="RefSeq" id="WP_188529218.1">
    <property type="nucleotide sequence ID" value="NZ_BMGR01000002.1"/>
</dbReference>
<reference evidence="8" key="1">
    <citation type="journal article" date="2014" name="Int. J. Syst. Evol. Microbiol.">
        <title>Complete genome sequence of Corynebacterium casei LMG S-19264T (=DSM 44701T), isolated from a smear-ripened cheese.</title>
        <authorList>
            <consortium name="US DOE Joint Genome Institute (JGI-PGF)"/>
            <person name="Walter F."/>
            <person name="Albersmeier A."/>
            <person name="Kalinowski J."/>
            <person name="Ruckert C."/>
        </authorList>
    </citation>
    <scope>NUCLEOTIDE SEQUENCE</scope>
    <source>
        <strain evidence="8">CGMCC 1.12987</strain>
    </source>
</reference>
<feature type="transmembrane region" description="Helical" evidence="6">
    <location>
        <begin position="7"/>
        <end position="29"/>
    </location>
</feature>
<keyword evidence="5 6" id="KW-0472">Membrane</keyword>